<sequence>MSDLIALIRAWVTLIRPKRHGRHHRTGPRPYYLPTPARVELWPAPDPIVMDAGDPRAYSLQRGPYTHLENRRRAQRAERDRRGIDLLMQIARSTPALDDMAELRDLVRTAIAVGAVRR</sequence>
<organism evidence="1 2">
    <name type="scientific">Nocardiopsis sinuspersici</name>
    <dbReference type="NCBI Taxonomy" id="501010"/>
    <lineage>
        <taxon>Bacteria</taxon>
        <taxon>Bacillati</taxon>
        <taxon>Actinomycetota</taxon>
        <taxon>Actinomycetes</taxon>
        <taxon>Streptosporangiales</taxon>
        <taxon>Nocardiopsidaceae</taxon>
        <taxon>Nocardiopsis</taxon>
    </lineage>
</organism>
<gene>
    <name evidence="1" type="ORF">HNR06_002185</name>
</gene>
<dbReference type="Proteomes" id="UP000584931">
    <property type="component" value="Unassembled WGS sequence"/>
</dbReference>
<dbReference type="RefSeq" id="WP_237683354.1">
    <property type="nucleotide sequence ID" value="NZ_JACCHL010000001.1"/>
</dbReference>
<name>A0A7Y9XB90_9ACTN</name>
<accession>A0A7Y9XB90</accession>
<dbReference type="AlphaFoldDB" id="A0A7Y9XB90"/>
<reference evidence="1 2" key="1">
    <citation type="submission" date="2020-07" db="EMBL/GenBank/DDBJ databases">
        <title>Sequencing the genomes of 1000 actinobacteria strains.</title>
        <authorList>
            <person name="Klenk H.-P."/>
        </authorList>
    </citation>
    <scope>NUCLEOTIDE SEQUENCE [LARGE SCALE GENOMIC DNA]</scope>
    <source>
        <strain evidence="1 2">DSM 45278</strain>
    </source>
</reference>
<evidence type="ECO:0000313" key="2">
    <source>
        <dbReference type="Proteomes" id="UP000584931"/>
    </source>
</evidence>
<evidence type="ECO:0000313" key="1">
    <source>
        <dbReference type="EMBL" id="NYH52596.1"/>
    </source>
</evidence>
<protein>
    <submittedName>
        <fullName evidence="1">Uncharacterized protein</fullName>
    </submittedName>
</protein>
<proteinExistence type="predicted"/>
<comment type="caution">
    <text evidence="1">The sequence shown here is derived from an EMBL/GenBank/DDBJ whole genome shotgun (WGS) entry which is preliminary data.</text>
</comment>
<dbReference type="EMBL" id="JACCHL010000001">
    <property type="protein sequence ID" value="NYH52596.1"/>
    <property type="molecule type" value="Genomic_DNA"/>
</dbReference>